<protein>
    <submittedName>
        <fullName evidence="2">Uncharacterized protein</fullName>
    </submittedName>
</protein>
<evidence type="ECO:0000256" key="1">
    <source>
        <dbReference type="SAM" id="Phobius"/>
    </source>
</evidence>
<feature type="transmembrane region" description="Helical" evidence="1">
    <location>
        <begin position="65"/>
        <end position="88"/>
    </location>
</feature>
<dbReference type="AlphaFoldDB" id="A0A366HTV4"/>
<evidence type="ECO:0000313" key="3">
    <source>
        <dbReference type="Proteomes" id="UP000253426"/>
    </source>
</evidence>
<comment type="caution">
    <text evidence="2">The sequence shown here is derived from an EMBL/GenBank/DDBJ whole genome shotgun (WGS) entry which is preliminary data.</text>
</comment>
<keyword evidence="1" id="KW-0472">Membrane</keyword>
<feature type="transmembrane region" description="Helical" evidence="1">
    <location>
        <begin position="95"/>
        <end position="117"/>
    </location>
</feature>
<keyword evidence="3" id="KW-1185">Reference proteome</keyword>
<organism evidence="2 3">
    <name type="scientific">Roseimicrobium gellanilyticum</name>
    <dbReference type="NCBI Taxonomy" id="748857"/>
    <lineage>
        <taxon>Bacteria</taxon>
        <taxon>Pseudomonadati</taxon>
        <taxon>Verrucomicrobiota</taxon>
        <taxon>Verrucomicrobiia</taxon>
        <taxon>Verrucomicrobiales</taxon>
        <taxon>Verrucomicrobiaceae</taxon>
        <taxon>Roseimicrobium</taxon>
    </lineage>
</organism>
<keyword evidence="1" id="KW-0812">Transmembrane</keyword>
<dbReference type="Proteomes" id="UP000253426">
    <property type="component" value="Unassembled WGS sequence"/>
</dbReference>
<dbReference type="EMBL" id="QNRR01000001">
    <property type="protein sequence ID" value="RBP47716.1"/>
    <property type="molecule type" value="Genomic_DNA"/>
</dbReference>
<proteinExistence type="predicted"/>
<sequence length="118" mass="13217">MKGESPDMNHIEERSDAGHRGGVWERPVPRYFIGFLVTFVTWFLGALLWGMAFDGSGGEPFSRTFFGSMPILPGHLLFIFMGTLYWAAQRGWKKILLGTGLMLLLSAGLWGLGWFVFG</sequence>
<name>A0A366HTV4_9BACT</name>
<evidence type="ECO:0000313" key="2">
    <source>
        <dbReference type="EMBL" id="RBP47716.1"/>
    </source>
</evidence>
<accession>A0A366HTV4</accession>
<keyword evidence="1" id="KW-1133">Transmembrane helix</keyword>
<reference evidence="2 3" key="1">
    <citation type="submission" date="2018-06" db="EMBL/GenBank/DDBJ databases">
        <title>Genomic Encyclopedia of Type Strains, Phase IV (KMG-IV): sequencing the most valuable type-strain genomes for metagenomic binning, comparative biology and taxonomic classification.</title>
        <authorList>
            <person name="Goeker M."/>
        </authorList>
    </citation>
    <scope>NUCLEOTIDE SEQUENCE [LARGE SCALE GENOMIC DNA]</scope>
    <source>
        <strain evidence="2 3">DSM 25532</strain>
    </source>
</reference>
<gene>
    <name evidence="2" type="ORF">DES53_101515</name>
</gene>
<feature type="transmembrane region" description="Helical" evidence="1">
    <location>
        <begin position="31"/>
        <end position="53"/>
    </location>
</feature>